<protein>
    <submittedName>
        <fullName evidence="3">Porin</fullName>
    </submittedName>
</protein>
<evidence type="ECO:0000313" key="4">
    <source>
        <dbReference type="Proteomes" id="UP000676951"/>
    </source>
</evidence>
<feature type="chain" id="PRO_5036755814" evidence="2">
    <location>
        <begin position="21"/>
        <end position="85"/>
    </location>
</feature>
<dbReference type="AlphaFoldDB" id="A0A975NUP3"/>
<organism evidence="3 4">
    <name type="scientific">Bradyrhizobium sediminis</name>
    <dbReference type="NCBI Taxonomy" id="2840469"/>
    <lineage>
        <taxon>Bacteria</taxon>
        <taxon>Pseudomonadati</taxon>
        <taxon>Pseudomonadota</taxon>
        <taxon>Alphaproteobacteria</taxon>
        <taxon>Hyphomicrobiales</taxon>
        <taxon>Nitrobacteraceae</taxon>
        <taxon>Bradyrhizobium</taxon>
    </lineage>
</organism>
<feature type="signal peptide" evidence="2">
    <location>
        <begin position="1"/>
        <end position="20"/>
    </location>
</feature>
<reference evidence="3 4" key="1">
    <citation type="submission" date="2021-06" db="EMBL/GenBank/DDBJ databases">
        <title>Bradyrhizobium sp. S2-11-4 Genome sequencing.</title>
        <authorList>
            <person name="Jin L."/>
        </authorList>
    </citation>
    <scope>NUCLEOTIDE SEQUENCE [LARGE SCALE GENOMIC DNA]</scope>
    <source>
        <strain evidence="3 4">S2-11-4</strain>
    </source>
</reference>
<dbReference type="RefSeq" id="WP_215602093.1">
    <property type="nucleotide sequence ID" value="NZ_CP076136.1"/>
</dbReference>
<evidence type="ECO:0000256" key="2">
    <source>
        <dbReference type="SAM" id="SignalP"/>
    </source>
</evidence>
<evidence type="ECO:0000313" key="3">
    <source>
        <dbReference type="EMBL" id="QWG21370.1"/>
    </source>
</evidence>
<accession>A0A975NUP3</accession>
<dbReference type="EMBL" id="CP076136">
    <property type="protein sequence ID" value="QWG21370.1"/>
    <property type="molecule type" value="Genomic_DNA"/>
</dbReference>
<evidence type="ECO:0000256" key="1">
    <source>
        <dbReference type="SAM" id="MobiDB-lite"/>
    </source>
</evidence>
<keyword evidence="4" id="KW-1185">Reference proteome</keyword>
<name>A0A975NUP3_9BRAD</name>
<gene>
    <name evidence="3" type="ORF">KMZ93_15190</name>
</gene>
<proteinExistence type="predicted"/>
<sequence>MRSVFIAILAMVLPAASALAEQPLATKPNKPASTARQLPPKGPGAGNSCAAYGPGFVKVEGTETCVRIGGAVGVGVGVGVGGGRY</sequence>
<keyword evidence="2" id="KW-0732">Signal</keyword>
<feature type="region of interest" description="Disordered" evidence="1">
    <location>
        <begin position="23"/>
        <end position="46"/>
    </location>
</feature>
<dbReference type="Proteomes" id="UP000676951">
    <property type="component" value="Chromosome"/>
</dbReference>